<evidence type="ECO:0000256" key="4">
    <source>
        <dbReference type="ARBA" id="ARBA00022448"/>
    </source>
</evidence>
<dbReference type="GO" id="GO:0006935">
    <property type="term" value="P:chemotaxis"/>
    <property type="evidence" value="ECO:0007669"/>
    <property type="project" value="UniProtKB-KW"/>
</dbReference>
<dbReference type="GO" id="GO:0044781">
    <property type="term" value="P:bacterial-type flagellum organization"/>
    <property type="evidence" value="ECO:0007669"/>
    <property type="project" value="UniProtKB-KW"/>
</dbReference>
<evidence type="ECO:0000256" key="3">
    <source>
        <dbReference type="ARBA" id="ARBA00020392"/>
    </source>
</evidence>
<evidence type="ECO:0000256" key="7">
    <source>
        <dbReference type="ARBA" id="ARBA00022795"/>
    </source>
</evidence>
<reference evidence="12 13" key="1">
    <citation type="submission" date="2016-10" db="EMBL/GenBank/DDBJ databases">
        <title>Draft genome sequences of four alkaliphilic bacteria belonging to the Anaerobacillus genus.</title>
        <authorList>
            <person name="Bassil N.M."/>
            <person name="Lloyd J.R."/>
        </authorList>
    </citation>
    <scope>NUCLEOTIDE SEQUENCE [LARGE SCALE GENOMIC DNA]</scope>
    <source>
        <strain evidence="12 13">DSM 15340</strain>
    </source>
</reference>
<comment type="similarity">
    <text evidence="2">Belongs to the FliJ family.</text>
</comment>
<keyword evidence="13" id="KW-1185">Reference proteome</keyword>
<evidence type="ECO:0000313" key="12">
    <source>
        <dbReference type="EMBL" id="OIJ09903.1"/>
    </source>
</evidence>
<keyword evidence="5" id="KW-1003">Cell membrane</keyword>
<dbReference type="GO" id="GO:0005886">
    <property type="term" value="C:plasma membrane"/>
    <property type="evidence" value="ECO:0007669"/>
    <property type="project" value="UniProtKB-SubCell"/>
</dbReference>
<keyword evidence="11" id="KW-0175">Coiled coil</keyword>
<name>A0A1S2LCX0_9BACI</name>
<proteinExistence type="inferred from homology"/>
<comment type="caution">
    <text evidence="12">The sequence shown here is derived from an EMBL/GenBank/DDBJ whole genome shotgun (WGS) entry which is preliminary data.</text>
</comment>
<accession>A0A1S2LCX0</accession>
<keyword evidence="9" id="KW-0472">Membrane</keyword>
<evidence type="ECO:0000256" key="9">
    <source>
        <dbReference type="ARBA" id="ARBA00023136"/>
    </source>
</evidence>
<keyword evidence="7" id="KW-1005">Bacterial flagellum biogenesis</keyword>
<protein>
    <recommendedName>
        <fullName evidence="3">Flagellar FliJ protein</fullName>
    </recommendedName>
</protein>
<keyword evidence="8" id="KW-0653">Protein transport</keyword>
<feature type="coiled-coil region" evidence="11">
    <location>
        <begin position="73"/>
        <end position="114"/>
    </location>
</feature>
<dbReference type="Gene3D" id="1.10.287.1700">
    <property type="match status" value="1"/>
</dbReference>
<keyword evidence="12" id="KW-0969">Cilium</keyword>
<dbReference type="GO" id="GO:0071973">
    <property type="term" value="P:bacterial-type flagellum-dependent cell motility"/>
    <property type="evidence" value="ECO:0007669"/>
    <property type="project" value="InterPro"/>
</dbReference>
<sequence length="145" mass="17704">MSFQFTLQKILEVRENEKLKAEKEFTQATKQFEEVATKLYDLLKKKEDYEGQYNNQVQTGIHVFQIQQSYLVLDQLQKQINQLQYYTQQARTNMNQKEEVLVDKSIELKKYEKMKQIKYEQFIEETRRQENLLMDEISVQQFMNR</sequence>
<dbReference type="EMBL" id="MLQQ01000042">
    <property type="protein sequence ID" value="OIJ09903.1"/>
    <property type="molecule type" value="Genomic_DNA"/>
</dbReference>
<evidence type="ECO:0000256" key="11">
    <source>
        <dbReference type="SAM" id="Coils"/>
    </source>
</evidence>
<keyword evidence="4" id="KW-0813">Transport</keyword>
<dbReference type="NCBIfam" id="TIGR02473">
    <property type="entry name" value="flagell_FliJ"/>
    <property type="match status" value="1"/>
</dbReference>
<gene>
    <name evidence="12" type="ORF">BKP35_15585</name>
</gene>
<evidence type="ECO:0000256" key="1">
    <source>
        <dbReference type="ARBA" id="ARBA00004413"/>
    </source>
</evidence>
<dbReference type="RefSeq" id="WP_071314290.1">
    <property type="nucleotide sequence ID" value="NZ_MLQQ01000042.1"/>
</dbReference>
<dbReference type="AlphaFoldDB" id="A0A1S2LCX0"/>
<evidence type="ECO:0000256" key="10">
    <source>
        <dbReference type="ARBA" id="ARBA00023225"/>
    </source>
</evidence>
<evidence type="ECO:0000256" key="6">
    <source>
        <dbReference type="ARBA" id="ARBA00022500"/>
    </source>
</evidence>
<keyword evidence="12" id="KW-0282">Flagellum</keyword>
<organism evidence="12 13">
    <name type="scientific">Anaerobacillus arseniciselenatis</name>
    <dbReference type="NCBI Taxonomy" id="85682"/>
    <lineage>
        <taxon>Bacteria</taxon>
        <taxon>Bacillati</taxon>
        <taxon>Bacillota</taxon>
        <taxon>Bacilli</taxon>
        <taxon>Bacillales</taxon>
        <taxon>Bacillaceae</taxon>
        <taxon>Anaerobacillus</taxon>
    </lineage>
</organism>
<dbReference type="GO" id="GO:0009288">
    <property type="term" value="C:bacterial-type flagellum"/>
    <property type="evidence" value="ECO:0007669"/>
    <property type="project" value="InterPro"/>
</dbReference>
<keyword evidence="12" id="KW-0966">Cell projection</keyword>
<comment type="subcellular location">
    <subcellularLocation>
        <location evidence="1">Cell membrane</location>
        <topology evidence="1">Peripheral membrane protein</topology>
        <orientation evidence="1">Cytoplasmic side</orientation>
    </subcellularLocation>
</comment>
<dbReference type="GO" id="GO:0015031">
    <property type="term" value="P:protein transport"/>
    <property type="evidence" value="ECO:0007669"/>
    <property type="project" value="UniProtKB-KW"/>
</dbReference>
<dbReference type="Proteomes" id="UP000180098">
    <property type="component" value="Unassembled WGS sequence"/>
</dbReference>
<dbReference type="InterPro" id="IPR012823">
    <property type="entry name" value="Flagell_FliJ"/>
</dbReference>
<evidence type="ECO:0000313" key="13">
    <source>
        <dbReference type="Proteomes" id="UP000180098"/>
    </source>
</evidence>
<dbReference type="OrthoDB" id="2968361at2"/>
<evidence type="ECO:0000256" key="5">
    <source>
        <dbReference type="ARBA" id="ARBA00022475"/>
    </source>
</evidence>
<dbReference type="Pfam" id="PF02050">
    <property type="entry name" value="FliJ"/>
    <property type="match status" value="1"/>
</dbReference>
<evidence type="ECO:0000256" key="2">
    <source>
        <dbReference type="ARBA" id="ARBA00010004"/>
    </source>
</evidence>
<keyword evidence="10" id="KW-1006">Bacterial flagellum protein export</keyword>
<evidence type="ECO:0000256" key="8">
    <source>
        <dbReference type="ARBA" id="ARBA00022927"/>
    </source>
</evidence>
<dbReference type="InterPro" id="IPR053716">
    <property type="entry name" value="Flag_assembly_chemotaxis_eff"/>
</dbReference>
<keyword evidence="6" id="KW-0145">Chemotaxis</keyword>